<dbReference type="Gene3D" id="1.25.40.20">
    <property type="entry name" value="Ankyrin repeat-containing domain"/>
    <property type="match status" value="3"/>
</dbReference>
<accession>A0A367KCF0</accession>
<evidence type="ECO:0000313" key="6">
    <source>
        <dbReference type="Proteomes" id="UP000252139"/>
    </source>
</evidence>
<comment type="caution">
    <text evidence="5">The sequence shown here is derived from an EMBL/GenBank/DDBJ whole genome shotgun (WGS) entry which is preliminary data.</text>
</comment>
<feature type="compositionally biased region" description="Basic residues" evidence="4">
    <location>
        <begin position="29"/>
        <end position="38"/>
    </location>
</feature>
<sequence>MQTSKEDTKLNKEQENIDDDEEEDIAFFRQHHSRKLKRISCSSSPEPFEQQQQQQQQRQQKKGRKKSISNPNKTDKAGRTKLFYATSQGHLSRVKELVENGANVNFRDNAGWTPLHEAALKGQYEVGKYLIECGADVNARGFGQDTPLHDASSNGRADCVQLLVNHGADVFALNESKQRPIDVCEDKECQSILRAKMKQLDRLLARDKDGKSLLHYACINNKIERARHMLEQGADVNAKDNHDWTPLHLACLHGHLDIVKLLIQQGAVVNMLGSEDMDTPLHQASKHGHKEIVLYLIKSSNADVNIKNKYDQNPYDVSVSFPLIRQILTARMDEVRLEKEACNALDEIASRTASRNEPERQLMTREQRKIQHVMRVFANLEGDGKRSSSDDRSCTKRKRRRKSVSVESEDTSVITSTGSSSGHRKKPSTGTSLDPFKKDTTGRTNLHKYALRGNNEMVQTLLDLGADPNEKDYAGWTPLHEAALRGQIDVIKLLIKHGADVNARGGEELDTPLHDATENNHCDVVELLLENGANPFAKNASNLEPLDIAIEKDFEDIIVALQAVSPVYRKRKSQRKPIVKTEEEDDDDDDDEKHSEVKHVNQRRYAIDNADESDEPAIKRPKKRRRLIQAADLEKSSQYSRPKEKVRVKIEEEEEGESDKWPCISNKKRYTDDAKRTDSRSPIPTPPPEPWLKQREDSQRYSLLYSIQLSRNDFYVIDLQMCLFLGIGTTKKFWNTHPELPKLSVTLEQKRKLWQSFKPLLTGEDLDTFLARELYFIDFDDAMNIIKSDQNCAAQNVVTVTLDINPAQHKRLPPKVLWKTKYGYS</sequence>
<gene>
    <name evidence="5" type="ORF">CU097_015159</name>
</gene>
<evidence type="ECO:0000256" key="2">
    <source>
        <dbReference type="ARBA" id="ARBA00023043"/>
    </source>
</evidence>
<dbReference type="STRING" id="86630.A0A367KCF0"/>
<dbReference type="PANTHER" id="PTHR24171:SF8">
    <property type="entry name" value="BRCA1-ASSOCIATED RING DOMAIN PROTEIN 1"/>
    <property type="match status" value="1"/>
</dbReference>
<dbReference type="SUPFAM" id="SSF48403">
    <property type="entry name" value="Ankyrin repeat"/>
    <property type="match status" value="2"/>
</dbReference>
<feature type="repeat" description="ANK" evidence="3">
    <location>
        <begin position="508"/>
        <end position="540"/>
    </location>
</feature>
<dbReference type="Proteomes" id="UP000252139">
    <property type="component" value="Unassembled WGS sequence"/>
</dbReference>
<proteinExistence type="predicted"/>
<dbReference type="PANTHER" id="PTHR24171">
    <property type="entry name" value="ANKYRIN REPEAT DOMAIN-CONTAINING PROTEIN 39-RELATED"/>
    <property type="match status" value="1"/>
</dbReference>
<dbReference type="PROSITE" id="PS50297">
    <property type="entry name" value="ANK_REP_REGION"/>
    <property type="match status" value="9"/>
</dbReference>
<feature type="repeat" description="ANK" evidence="3">
    <location>
        <begin position="143"/>
        <end position="175"/>
    </location>
</feature>
<feature type="repeat" description="ANK" evidence="3">
    <location>
        <begin position="441"/>
        <end position="473"/>
    </location>
</feature>
<organism evidence="5 6">
    <name type="scientific">Rhizopus azygosporus</name>
    <name type="common">Rhizopus microsporus var. azygosporus</name>
    <dbReference type="NCBI Taxonomy" id="86630"/>
    <lineage>
        <taxon>Eukaryota</taxon>
        <taxon>Fungi</taxon>
        <taxon>Fungi incertae sedis</taxon>
        <taxon>Mucoromycota</taxon>
        <taxon>Mucoromycotina</taxon>
        <taxon>Mucoromycetes</taxon>
        <taxon>Mucorales</taxon>
        <taxon>Mucorineae</taxon>
        <taxon>Rhizopodaceae</taxon>
        <taxon>Rhizopus</taxon>
    </lineage>
</organism>
<feature type="compositionally biased region" description="Acidic residues" evidence="4">
    <location>
        <begin position="16"/>
        <end position="25"/>
    </location>
</feature>
<dbReference type="PROSITE" id="PS50088">
    <property type="entry name" value="ANK_REPEAT"/>
    <property type="match status" value="9"/>
</dbReference>
<feature type="region of interest" description="Disordered" evidence="4">
    <location>
        <begin position="378"/>
        <end position="441"/>
    </location>
</feature>
<dbReference type="InterPro" id="IPR036770">
    <property type="entry name" value="Ankyrin_rpt-contain_sf"/>
</dbReference>
<feature type="region of interest" description="Disordered" evidence="4">
    <location>
        <begin position="1"/>
        <end position="80"/>
    </location>
</feature>
<feature type="compositionally biased region" description="Basic and acidic residues" evidence="4">
    <location>
        <begin position="641"/>
        <end position="650"/>
    </location>
</feature>
<feature type="compositionally biased region" description="Basic and acidic residues" evidence="4">
    <location>
        <begin position="1"/>
        <end position="15"/>
    </location>
</feature>
<evidence type="ECO:0000256" key="1">
    <source>
        <dbReference type="ARBA" id="ARBA00022737"/>
    </source>
</evidence>
<keyword evidence="6" id="KW-1185">Reference proteome</keyword>
<feature type="region of interest" description="Disordered" evidence="4">
    <location>
        <begin position="571"/>
        <end position="693"/>
    </location>
</feature>
<feature type="compositionally biased region" description="Basic and acidic residues" evidence="4">
    <location>
        <begin position="669"/>
        <end position="679"/>
    </location>
</feature>
<dbReference type="AlphaFoldDB" id="A0A367KCF0"/>
<dbReference type="EMBL" id="PJQL01000095">
    <property type="protein sequence ID" value="RCH99857.1"/>
    <property type="molecule type" value="Genomic_DNA"/>
</dbReference>
<name>A0A367KCF0_RHIAZ</name>
<evidence type="ECO:0000313" key="5">
    <source>
        <dbReference type="EMBL" id="RCH99857.1"/>
    </source>
</evidence>
<dbReference type="GO" id="GO:0085020">
    <property type="term" value="P:protein K6-linked ubiquitination"/>
    <property type="evidence" value="ECO:0007669"/>
    <property type="project" value="TreeGrafter"/>
</dbReference>
<feature type="compositionally biased region" description="Acidic residues" evidence="4">
    <location>
        <begin position="582"/>
        <end position="591"/>
    </location>
</feature>
<evidence type="ECO:0000256" key="3">
    <source>
        <dbReference type="PROSITE-ProRule" id="PRU00023"/>
    </source>
</evidence>
<feature type="repeat" description="ANK" evidence="3">
    <location>
        <begin position="276"/>
        <end position="309"/>
    </location>
</feature>
<dbReference type="Pfam" id="PF12796">
    <property type="entry name" value="Ank_2"/>
    <property type="match status" value="3"/>
</dbReference>
<feature type="repeat" description="ANK" evidence="3">
    <location>
        <begin position="242"/>
        <end position="274"/>
    </location>
</feature>
<dbReference type="GO" id="GO:0004842">
    <property type="term" value="F:ubiquitin-protein transferase activity"/>
    <property type="evidence" value="ECO:0007669"/>
    <property type="project" value="TreeGrafter"/>
</dbReference>
<feature type="repeat" description="ANK" evidence="3">
    <location>
        <begin position="209"/>
        <end position="241"/>
    </location>
</feature>
<protein>
    <submittedName>
        <fullName evidence="5">Uncharacterized protein</fullName>
    </submittedName>
</protein>
<reference evidence="5 6" key="1">
    <citation type="journal article" date="2018" name="G3 (Bethesda)">
        <title>Phylogenetic and Phylogenomic Definition of Rhizopus Species.</title>
        <authorList>
            <person name="Gryganskyi A.P."/>
            <person name="Golan J."/>
            <person name="Dolatabadi S."/>
            <person name="Mondo S."/>
            <person name="Robb S."/>
            <person name="Idnurm A."/>
            <person name="Muszewska A."/>
            <person name="Steczkiewicz K."/>
            <person name="Masonjones S."/>
            <person name="Liao H.L."/>
            <person name="Gajdeczka M.T."/>
            <person name="Anike F."/>
            <person name="Vuek A."/>
            <person name="Anishchenko I.M."/>
            <person name="Voigt K."/>
            <person name="de Hoog G.S."/>
            <person name="Smith M.E."/>
            <person name="Heitman J."/>
            <person name="Vilgalys R."/>
            <person name="Stajich J.E."/>
        </authorList>
    </citation>
    <scope>NUCLEOTIDE SEQUENCE [LARGE SCALE GENOMIC DNA]</scope>
    <source>
        <strain evidence="5 6">CBS 357.93</strain>
    </source>
</reference>
<dbReference type="SMART" id="SM00248">
    <property type="entry name" value="ANK"/>
    <property type="match status" value="9"/>
</dbReference>
<evidence type="ECO:0000256" key="4">
    <source>
        <dbReference type="SAM" id="MobiDB-lite"/>
    </source>
</evidence>
<keyword evidence="1" id="KW-0677">Repeat</keyword>
<feature type="compositionally biased region" description="Basic and acidic residues" evidence="4">
    <location>
        <begin position="382"/>
        <end position="394"/>
    </location>
</feature>
<feature type="repeat" description="ANK" evidence="3">
    <location>
        <begin position="110"/>
        <end position="142"/>
    </location>
</feature>
<feature type="repeat" description="ANK" evidence="3">
    <location>
        <begin position="474"/>
        <end position="506"/>
    </location>
</feature>
<dbReference type="InterPro" id="IPR002110">
    <property type="entry name" value="Ankyrin_rpt"/>
</dbReference>
<dbReference type="Pfam" id="PF00023">
    <property type="entry name" value="Ank"/>
    <property type="match status" value="2"/>
</dbReference>
<dbReference type="OrthoDB" id="194358at2759"/>
<keyword evidence="2 3" id="KW-0040">ANK repeat</keyword>
<feature type="repeat" description="ANK" evidence="3">
    <location>
        <begin position="77"/>
        <end position="109"/>
    </location>
</feature>
<dbReference type="PRINTS" id="PR01415">
    <property type="entry name" value="ANKYRIN"/>
</dbReference>